<name>A0A6S7KHR1_PARCT</name>
<protein>
    <submittedName>
        <fullName evidence="1">Uncharacterized protein</fullName>
    </submittedName>
</protein>
<reference evidence="1" key="1">
    <citation type="submission" date="2020-04" db="EMBL/GenBank/DDBJ databases">
        <authorList>
            <person name="Alioto T."/>
            <person name="Alioto T."/>
            <person name="Gomez Garrido J."/>
        </authorList>
    </citation>
    <scope>NUCLEOTIDE SEQUENCE</scope>
    <source>
        <strain evidence="1">A484AB</strain>
    </source>
</reference>
<proteinExistence type="predicted"/>
<evidence type="ECO:0000313" key="2">
    <source>
        <dbReference type="Proteomes" id="UP001152795"/>
    </source>
</evidence>
<gene>
    <name evidence="1" type="ORF">PACLA_8A062204</name>
</gene>
<evidence type="ECO:0000313" key="1">
    <source>
        <dbReference type="EMBL" id="CAB4042161.1"/>
    </source>
</evidence>
<feature type="non-terminal residue" evidence="1">
    <location>
        <position position="1"/>
    </location>
</feature>
<dbReference type="AlphaFoldDB" id="A0A6S7KHR1"/>
<dbReference type="EMBL" id="CACRXK020029586">
    <property type="protein sequence ID" value="CAB4042161.1"/>
    <property type="molecule type" value="Genomic_DNA"/>
</dbReference>
<organism evidence="1 2">
    <name type="scientific">Paramuricea clavata</name>
    <name type="common">Red gorgonian</name>
    <name type="synonym">Violescent sea-whip</name>
    <dbReference type="NCBI Taxonomy" id="317549"/>
    <lineage>
        <taxon>Eukaryota</taxon>
        <taxon>Metazoa</taxon>
        <taxon>Cnidaria</taxon>
        <taxon>Anthozoa</taxon>
        <taxon>Octocorallia</taxon>
        <taxon>Malacalcyonacea</taxon>
        <taxon>Plexauridae</taxon>
        <taxon>Paramuricea</taxon>
    </lineage>
</organism>
<dbReference type="Proteomes" id="UP001152795">
    <property type="component" value="Unassembled WGS sequence"/>
</dbReference>
<sequence length="128" mass="14740">MSFFTAHTIPTDDYPTPVYLVSSSENTWLGSNNIDAYNQFSVNGYFYVSKIARNYSSAIYYTMEYNPSRGWYIPEFTATPLDGNWTGNVVYVKSHKALKLLTCQFKLSELCDNDNGKVHGWRYEEDPT</sequence>
<accession>A0A6S7KHR1</accession>
<comment type="caution">
    <text evidence="1">The sequence shown here is derived from an EMBL/GenBank/DDBJ whole genome shotgun (WGS) entry which is preliminary data.</text>
</comment>
<keyword evidence="2" id="KW-1185">Reference proteome</keyword>